<evidence type="ECO:0000313" key="2">
    <source>
        <dbReference type="Proteomes" id="UP000036681"/>
    </source>
</evidence>
<feature type="compositionally biased region" description="Polar residues" evidence="1">
    <location>
        <begin position="191"/>
        <end position="201"/>
    </location>
</feature>
<accession>A0A0M3I2I0</accession>
<dbReference type="Proteomes" id="UP000036681">
    <property type="component" value="Unplaced"/>
</dbReference>
<name>A0A0M3I2I0_ASCLU</name>
<dbReference type="AlphaFoldDB" id="A0A0M3I2I0"/>
<evidence type="ECO:0000313" key="3">
    <source>
        <dbReference type="WBParaSite" id="ALUE_0001070401-mRNA-1"/>
    </source>
</evidence>
<feature type="compositionally biased region" description="Basic and acidic residues" evidence="1">
    <location>
        <begin position="76"/>
        <end position="88"/>
    </location>
</feature>
<sequence>MVAAENSSGTVRFENDAKDQFSYPRRLLYLFAQNAKGKRNIQLRINVVFLDDLKNFSPKPATTATKESSKTPDSIAMKRDSKGTEAETHVGTCSQSSEGRNTHKTTTTDTKQLQSRTSKNSTYNPTERSKSSKKRLQTPRKKSQTSPPAGHNSRYRREKQVVYAETGGNETNGPTRFAATTNTGTDEHPVTMTTLVRPSED</sequence>
<organism evidence="2 3">
    <name type="scientific">Ascaris lumbricoides</name>
    <name type="common">Giant roundworm</name>
    <dbReference type="NCBI Taxonomy" id="6252"/>
    <lineage>
        <taxon>Eukaryota</taxon>
        <taxon>Metazoa</taxon>
        <taxon>Ecdysozoa</taxon>
        <taxon>Nematoda</taxon>
        <taxon>Chromadorea</taxon>
        <taxon>Rhabditida</taxon>
        <taxon>Spirurina</taxon>
        <taxon>Ascaridomorpha</taxon>
        <taxon>Ascaridoidea</taxon>
        <taxon>Ascarididae</taxon>
        <taxon>Ascaris</taxon>
    </lineage>
</organism>
<evidence type="ECO:0000256" key="1">
    <source>
        <dbReference type="SAM" id="MobiDB-lite"/>
    </source>
</evidence>
<proteinExistence type="predicted"/>
<feature type="compositionally biased region" description="Polar residues" evidence="1">
    <location>
        <begin position="168"/>
        <end position="184"/>
    </location>
</feature>
<dbReference type="WBParaSite" id="ALUE_0001070401-mRNA-1">
    <property type="protein sequence ID" value="ALUE_0001070401-mRNA-1"/>
    <property type="gene ID" value="ALUE_0001070401"/>
</dbReference>
<feature type="region of interest" description="Disordered" evidence="1">
    <location>
        <begin position="55"/>
        <end position="201"/>
    </location>
</feature>
<protein>
    <submittedName>
        <fullName evidence="3">Velvet domain-containing protein</fullName>
    </submittedName>
</protein>
<feature type="compositionally biased region" description="Polar residues" evidence="1">
    <location>
        <begin position="112"/>
        <end position="126"/>
    </location>
</feature>
<reference evidence="3" key="1">
    <citation type="submission" date="2017-02" db="UniProtKB">
        <authorList>
            <consortium name="WormBaseParasite"/>
        </authorList>
    </citation>
    <scope>IDENTIFICATION</scope>
</reference>
<feature type="compositionally biased region" description="Basic residues" evidence="1">
    <location>
        <begin position="131"/>
        <end position="143"/>
    </location>
</feature>
<keyword evidence="2" id="KW-1185">Reference proteome</keyword>